<dbReference type="OrthoDB" id="7057004at2"/>
<dbReference type="PANTHER" id="PTHR37314">
    <property type="entry name" value="SLR0142 PROTEIN"/>
    <property type="match status" value="1"/>
</dbReference>
<feature type="transmembrane region" description="Helical" evidence="1">
    <location>
        <begin position="160"/>
        <end position="178"/>
    </location>
</feature>
<dbReference type="AlphaFoldDB" id="D1AXK2"/>
<keyword evidence="3" id="KW-1185">Reference proteome</keyword>
<dbReference type="InterPro" id="IPR010699">
    <property type="entry name" value="DUF1275"/>
</dbReference>
<feature type="transmembrane region" description="Helical" evidence="1">
    <location>
        <begin position="35"/>
        <end position="51"/>
    </location>
</feature>
<feature type="transmembrane region" description="Helical" evidence="1">
    <location>
        <begin position="184"/>
        <end position="200"/>
    </location>
</feature>
<dbReference type="STRING" id="519441.Smon_0548"/>
<evidence type="ECO:0000256" key="1">
    <source>
        <dbReference type="SAM" id="Phobius"/>
    </source>
</evidence>
<dbReference type="KEGG" id="smf:Smon_0548"/>
<evidence type="ECO:0008006" key="4">
    <source>
        <dbReference type="Google" id="ProtNLM"/>
    </source>
</evidence>
<reference evidence="2 3" key="1">
    <citation type="journal article" date="2009" name="Stand. Genomic Sci.">
        <title>Complete genome sequence of Streptobacillus moniliformis type strain (9901T).</title>
        <authorList>
            <person name="Nolan M."/>
            <person name="Gronow S."/>
            <person name="Lapidus A."/>
            <person name="Ivanova N."/>
            <person name="Copeland A."/>
            <person name="Lucas S."/>
            <person name="Del Rio T.G."/>
            <person name="Chen F."/>
            <person name="Tice H."/>
            <person name="Pitluck S."/>
            <person name="Cheng J.F."/>
            <person name="Sims D."/>
            <person name="Meincke L."/>
            <person name="Bruce D."/>
            <person name="Goodwin L."/>
            <person name="Brettin T."/>
            <person name="Han C."/>
            <person name="Detter J.C."/>
            <person name="Ovchinikova G."/>
            <person name="Pati A."/>
            <person name="Mavromatis K."/>
            <person name="Mikhailova N."/>
            <person name="Chen A."/>
            <person name="Palaniappan K."/>
            <person name="Land M."/>
            <person name="Hauser L."/>
            <person name="Chang Y.J."/>
            <person name="Jeffries C.D."/>
            <person name="Rohde M."/>
            <person name="Sproer C."/>
            <person name="Goker M."/>
            <person name="Bristow J."/>
            <person name="Eisen J.A."/>
            <person name="Markowitz V."/>
            <person name="Hugenholtz P."/>
            <person name="Kyrpides N.C."/>
            <person name="Klenk H.P."/>
            <person name="Chain P."/>
        </authorList>
    </citation>
    <scope>NUCLEOTIDE SEQUENCE [LARGE SCALE GENOMIC DNA]</scope>
    <source>
        <strain evidence="3">ATCC 14647 / DSM 12112 / NCTC 10651 / 9901</strain>
    </source>
</reference>
<proteinExistence type="predicted"/>
<gene>
    <name evidence="2" type="ordered locus">Smon_0548</name>
</gene>
<dbReference type="GeneID" id="29673097"/>
<feature type="transmembrane region" description="Helical" evidence="1">
    <location>
        <begin position="95"/>
        <end position="117"/>
    </location>
</feature>
<organism evidence="2 3">
    <name type="scientific">Streptobacillus moniliformis (strain ATCC 14647 / DSM 12112 / NCTC 10651 / 9901)</name>
    <dbReference type="NCBI Taxonomy" id="519441"/>
    <lineage>
        <taxon>Bacteria</taxon>
        <taxon>Fusobacteriati</taxon>
        <taxon>Fusobacteriota</taxon>
        <taxon>Fusobacteriia</taxon>
        <taxon>Fusobacteriales</taxon>
        <taxon>Leptotrichiaceae</taxon>
        <taxon>Streptobacillus</taxon>
    </lineage>
</organism>
<dbReference type="HOGENOM" id="CLU_079303_0_0_0"/>
<dbReference type="eggNOG" id="COG3619">
    <property type="taxonomic scope" value="Bacteria"/>
</dbReference>
<dbReference type="RefSeq" id="WP_012858583.1">
    <property type="nucleotide sequence ID" value="NC_013515.1"/>
</dbReference>
<sequence length="203" mass="23040">MINNAVINKRRIAFLLTMIGGFLEIYSYLLLGKVFATTITGNLILLVFNLKRLEVSNIIKYLVPIIFFCLGVLVSEKIKSKITISFSKLVLFLEILILSFIPFMKIQLIAISLIAFISGIQIQTFRKISNNVYMSTMCTGNTRALVEALTNKREQDIKDYFVVVSGFLLGVLLGDISIVFFDKFSIYICVLMILLIIYIIKKV</sequence>
<evidence type="ECO:0000313" key="2">
    <source>
        <dbReference type="EMBL" id="ACZ01028.1"/>
    </source>
</evidence>
<keyword evidence="1" id="KW-1133">Transmembrane helix</keyword>
<feature type="transmembrane region" description="Helical" evidence="1">
    <location>
        <begin position="12"/>
        <end position="29"/>
    </location>
</feature>
<dbReference type="PANTHER" id="PTHR37314:SF4">
    <property type="entry name" value="UPF0700 TRANSMEMBRANE PROTEIN YOAK"/>
    <property type="match status" value="1"/>
</dbReference>
<feature type="transmembrane region" description="Helical" evidence="1">
    <location>
        <begin position="58"/>
        <end position="75"/>
    </location>
</feature>
<name>D1AXK2_STRM9</name>
<protein>
    <recommendedName>
        <fullName evidence="4">DUF1275 domain-containing protein</fullName>
    </recommendedName>
</protein>
<dbReference type="EMBL" id="CP001779">
    <property type="protein sequence ID" value="ACZ01028.1"/>
    <property type="molecule type" value="Genomic_DNA"/>
</dbReference>
<dbReference type="Pfam" id="PF06912">
    <property type="entry name" value="DUF1275"/>
    <property type="match status" value="1"/>
</dbReference>
<dbReference type="Proteomes" id="UP000002072">
    <property type="component" value="Chromosome"/>
</dbReference>
<keyword evidence="1" id="KW-0472">Membrane</keyword>
<evidence type="ECO:0000313" key="3">
    <source>
        <dbReference type="Proteomes" id="UP000002072"/>
    </source>
</evidence>
<accession>D1AXK2</accession>
<keyword evidence="1" id="KW-0812">Transmembrane</keyword>